<evidence type="ECO:0000256" key="3">
    <source>
        <dbReference type="SAM" id="MobiDB-lite"/>
    </source>
</evidence>
<dbReference type="EMBL" id="SOCP01000022">
    <property type="protein sequence ID" value="TDV40702.1"/>
    <property type="molecule type" value="Genomic_DNA"/>
</dbReference>
<name>A0A4R7UXE3_9PSEU</name>
<dbReference type="SUPFAM" id="SSF140459">
    <property type="entry name" value="PE/PPE dimer-like"/>
    <property type="match status" value="1"/>
</dbReference>
<dbReference type="AlphaFoldDB" id="A0A4R7UXE3"/>
<dbReference type="Gene3D" id="1.20.1260.20">
    <property type="entry name" value="PPE superfamily"/>
    <property type="match status" value="1"/>
</dbReference>
<proteinExistence type="inferred from homology"/>
<dbReference type="Proteomes" id="UP000294927">
    <property type="component" value="Unassembled WGS sequence"/>
</dbReference>
<comment type="caution">
    <text evidence="5">The sequence shown here is derived from an EMBL/GenBank/DDBJ whole genome shotgun (WGS) entry which is preliminary data.</text>
</comment>
<feature type="coiled-coil region" evidence="2">
    <location>
        <begin position="249"/>
        <end position="276"/>
    </location>
</feature>
<dbReference type="InterPro" id="IPR000030">
    <property type="entry name" value="PPE_dom"/>
</dbReference>
<evidence type="ECO:0000259" key="4">
    <source>
        <dbReference type="Pfam" id="PF00823"/>
    </source>
</evidence>
<organism evidence="5 6">
    <name type="scientific">Actinophytocola oryzae</name>
    <dbReference type="NCBI Taxonomy" id="502181"/>
    <lineage>
        <taxon>Bacteria</taxon>
        <taxon>Bacillati</taxon>
        <taxon>Actinomycetota</taxon>
        <taxon>Actinomycetes</taxon>
        <taxon>Pseudonocardiales</taxon>
        <taxon>Pseudonocardiaceae</taxon>
    </lineage>
</organism>
<evidence type="ECO:0000256" key="1">
    <source>
        <dbReference type="ARBA" id="ARBA00010652"/>
    </source>
</evidence>
<dbReference type="Pfam" id="PF00823">
    <property type="entry name" value="PPE"/>
    <property type="match status" value="1"/>
</dbReference>
<protein>
    <submittedName>
        <fullName evidence="5">PPE family protein</fullName>
    </submittedName>
</protein>
<keyword evidence="6" id="KW-1185">Reference proteome</keyword>
<evidence type="ECO:0000313" key="5">
    <source>
        <dbReference type="EMBL" id="TDV40702.1"/>
    </source>
</evidence>
<evidence type="ECO:0000256" key="2">
    <source>
        <dbReference type="SAM" id="Coils"/>
    </source>
</evidence>
<accession>A0A4R7UXE3</accession>
<sequence length="529" mass="55175">MTPGKSERKDNERKLREINAKNIGVHAGGGPVEIRMLDFLLAHSQFGREVADLDELTSGWGILGEDPPPLGHNPVGMAVARRFVAMSGRFVATLHDYGGKLRDAQGAMGEVARSYAETDGNAAEIFRDFIGCHGGVPATAAGVGGFAAFLELSGLRTAGYPEDWAHEDWTPADKHDWRAYSSTQLHQFATEGNHPVRVFDSVGEWRSNMDSLRSSTANFAKNVGELMSAWQGPAATAANGALTPLVGWGEDAEGNADRLRTNLRKAAEAAEHLKRMPGPVAEPRMYDLLLGSLQGLPIDTTDLRAQKDHAAAVKAEQVRYMEQYESAMTTVYDDLPDFHLAPVAVADDPDPGVPGPENRPYPGRAADTSPASVPEQRDASGGDLPGDVAAARAGDGGTVASGATNPPGSATFTSTPNPATVASGPLHGGGGYTAGGAFGPRGTFGPGGSGPRAGEAGRVGEGRGGTTRGTTPGAVERPAGRHGVSGPSGRGGRPGDEEDVEHQRPAYLVERDPEGTFGTTERTAPPVIG</sequence>
<dbReference type="InterPro" id="IPR038332">
    <property type="entry name" value="PPE_sf"/>
</dbReference>
<feature type="compositionally biased region" description="Polar residues" evidence="3">
    <location>
        <begin position="401"/>
        <end position="420"/>
    </location>
</feature>
<evidence type="ECO:0000313" key="6">
    <source>
        <dbReference type="Proteomes" id="UP000294927"/>
    </source>
</evidence>
<feature type="compositionally biased region" description="Basic and acidic residues" evidence="3">
    <location>
        <begin position="501"/>
        <end position="514"/>
    </location>
</feature>
<feature type="region of interest" description="Disordered" evidence="3">
    <location>
        <begin position="342"/>
        <end position="529"/>
    </location>
</feature>
<feature type="compositionally biased region" description="Gly residues" evidence="3">
    <location>
        <begin position="426"/>
        <end position="467"/>
    </location>
</feature>
<gene>
    <name evidence="5" type="ORF">CLV71_12292</name>
</gene>
<reference evidence="5 6" key="1">
    <citation type="submission" date="2019-03" db="EMBL/GenBank/DDBJ databases">
        <title>Genomic Encyclopedia of Archaeal and Bacterial Type Strains, Phase II (KMG-II): from individual species to whole genera.</title>
        <authorList>
            <person name="Goeker M."/>
        </authorList>
    </citation>
    <scope>NUCLEOTIDE SEQUENCE [LARGE SCALE GENOMIC DNA]</scope>
    <source>
        <strain evidence="5 6">DSM 45499</strain>
    </source>
</reference>
<comment type="similarity">
    <text evidence="1">Belongs to the mycobacterial PPE family.</text>
</comment>
<feature type="domain" description="PPE" evidence="4">
    <location>
        <begin position="191"/>
        <end position="335"/>
    </location>
</feature>
<keyword evidence="2" id="KW-0175">Coiled coil</keyword>